<feature type="region of interest" description="Disordered" evidence="1">
    <location>
        <begin position="130"/>
        <end position="152"/>
    </location>
</feature>
<evidence type="ECO:0000313" key="2">
    <source>
        <dbReference type="EMBL" id="CAB4731483.1"/>
    </source>
</evidence>
<gene>
    <name evidence="2" type="ORF">UFOPK2786_00210</name>
</gene>
<feature type="compositionally biased region" description="Basic and acidic residues" evidence="1">
    <location>
        <begin position="132"/>
        <end position="152"/>
    </location>
</feature>
<sequence length="426" mass="46653">MDEGIPLVHDGRSELRETVDDPVNRVLIARDERRRQNNGVLGPDADRMVTVGDPRQDRHRLALRAGADKHALVVRHRIEILNRHDRSARHLQVAEVAGNPHVADHRAPDEGNLAAVEPRHLDNLLDSVHVGGEGRQDDAALGSKEHGVEDRDDVALARDEARNLGVRAVDEQEIDARVAEAREPIEIGDPAVERNLIHLEVTGVQHHPGRRRDRDRHCVRDRVVHREEFDRERPESLDLARHHVKGDRLDPMLLELRLEEGEGEPGSEERDVLAKAEQVGHGADVVLVAMGEDDRLNIVKPVLDRAEIGEDEIDTGLGLLGKQDTAVDDEEPATELEDGHVAADLTEAAESEDPQGPGCELGGSGEFAVDHAANPRTSPAARSRRRTARWSSVASTSGKRTGPPGSPCSPSAAFTVITPCVRNTPV</sequence>
<dbReference type="AlphaFoldDB" id="A0A6J6S9Q8"/>
<dbReference type="EMBL" id="CAEZYW010000019">
    <property type="protein sequence ID" value="CAB4731483.1"/>
    <property type="molecule type" value="Genomic_DNA"/>
</dbReference>
<feature type="compositionally biased region" description="Low complexity" evidence="1">
    <location>
        <begin position="372"/>
        <end position="381"/>
    </location>
</feature>
<organism evidence="2">
    <name type="scientific">freshwater metagenome</name>
    <dbReference type="NCBI Taxonomy" id="449393"/>
    <lineage>
        <taxon>unclassified sequences</taxon>
        <taxon>metagenomes</taxon>
        <taxon>ecological metagenomes</taxon>
    </lineage>
</organism>
<feature type="region of interest" description="Disordered" evidence="1">
    <location>
        <begin position="347"/>
        <end position="411"/>
    </location>
</feature>
<name>A0A6J6S9Q8_9ZZZZ</name>
<proteinExistence type="predicted"/>
<evidence type="ECO:0000256" key="1">
    <source>
        <dbReference type="SAM" id="MobiDB-lite"/>
    </source>
</evidence>
<protein>
    <submittedName>
        <fullName evidence="2">Unannotated protein</fullName>
    </submittedName>
</protein>
<accession>A0A6J6S9Q8</accession>
<reference evidence="2" key="1">
    <citation type="submission" date="2020-05" db="EMBL/GenBank/DDBJ databases">
        <authorList>
            <person name="Chiriac C."/>
            <person name="Salcher M."/>
            <person name="Ghai R."/>
            <person name="Kavagutti S V."/>
        </authorList>
    </citation>
    <scope>NUCLEOTIDE SEQUENCE</scope>
</reference>